<organism evidence="1 2">
    <name type="scientific">Aciditerrimonas ferrireducens</name>
    <dbReference type="NCBI Taxonomy" id="667306"/>
    <lineage>
        <taxon>Bacteria</taxon>
        <taxon>Bacillati</taxon>
        <taxon>Actinomycetota</taxon>
        <taxon>Acidimicrobiia</taxon>
        <taxon>Acidimicrobiales</taxon>
        <taxon>Acidimicrobiaceae</taxon>
        <taxon>Aciditerrimonas</taxon>
    </lineage>
</organism>
<dbReference type="Proteomes" id="UP001589788">
    <property type="component" value="Unassembled WGS sequence"/>
</dbReference>
<dbReference type="CDD" id="cd07812">
    <property type="entry name" value="SRPBCC"/>
    <property type="match status" value="1"/>
</dbReference>
<evidence type="ECO:0000313" key="1">
    <source>
        <dbReference type="EMBL" id="MFC0082663.1"/>
    </source>
</evidence>
<dbReference type="EMBL" id="JBHLYQ010000132">
    <property type="protein sequence ID" value="MFC0082663.1"/>
    <property type="molecule type" value="Genomic_DNA"/>
</dbReference>
<dbReference type="RefSeq" id="WP_377790282.1">
    <property type="nucleotide sequence ID" value="NZ_JBHLYQ010000132.1"/>
</dbReference>
<dbReference type="Gene3D" id="3.30.530.20">
    <property type="match status" value="1"/>
</dbReference>
<dbReference type="SUPFAM" id="SSF55961">
    <property type="entry name" value="Bet v1-like"/>
    <property type="match status" value="1"/>
</dbReference>
<accession>A0ABV6C5T1</accession>
<gene>
    <name evidence="1" type="ORF">ACFFRE_11020</name>
</gene>
<reference evidence="1 2" key="1">
    <citation type="submission" date="2024-09" db="EMBL/GenBank/DDBJ databases">
        <authorList>
            <person name="Sun Q."/>
            <person name="Mori K."/>
        </authorList>
    </citation>
    <scope>NUCLEOTIDE SEQUENCE [LARGE SCALE GENOMIC DNA]</scope>
    <source>
        <strain evidence="1 2">JCM 15389</strain>
    </source>
</reference>
<keyword evidence="2" id="KW-1185">Reference proteome</keyword>
<dbReference type="InterPro" id="IPR019587">
    <property type="entry name" value="Polyketide_cyclase/dehydratase"/>
</dbReference>
<comment type="caution">
    <text evidence="1">The sequence shown here is derived from an EMBL/GenBank/DDBJ whole genome shotgun (WGS) entry which is preliminary data.</text>
</comment>
<protein>
    <submittedName>
        <fullName evidence="1">SRPBCC family protein</fullName>
    </submittedName>
</protein>
<sequence>MGEVRAEARQVVPGTPQAAYDHLADLAKRRALLPEAWRDLAVEQGGRGAGTVFRVTLVAGGRERQYRMALEEPEPGRRLLERDLGSSLRTTYTLEPAPGGGCEVQVVTTWQGASGIGGFFERRFAPRALAQVHQALLANLAAALRGGEPG</sequence>
<evidence type="ECO:0000313" key="2">
    <source>
        <dbReference type="Proteomes" id="UP001589788"/>
    </source>
</evidence>
<name>A0ABV6C5T1_9ACTN</name>
<proteinExistence type="predicted"/>
<dbReference type="InterPro" id="IPR023393">
    <property type="entry name" value="START-like_dom_sf"/>
</dbReference>
<dbReference type="Pfam" id="PF10604">
    <property type="entry name" value="Polyketide_cyc2"/>
    <property type="match status" value="1"/>
</dbReference>